<protein>
    <submittedName>
        <fullName evidence="2">Insulinase family protein</fullName>
    </submittedName>
</protein>
<dbReference type="GeneID" id="58108608"/>
<dbReference type="Gene3D" id="3.30.830.10">
    <property type="entry name" value="Metalloenzyme, LuxS/M16 peptidase-like"/>
    <property type="match status" value="2"/>
</dbReference>
<dbReference type="SUPFAM" id="SSF63411">
    <property type="entry name" value="LuxS/MPP-like metallohydrolase"/>
    <property type="match status" value="2"/>
</dbReference>
<dbReference type="InterPro" id="IPR050361">
    <property type="entry name" value="MPP/UQCRC_Complex"/>
</dbReference>
<dbReference type="Proteomes" id="UP000784700">
    <property type="component" value="Unassembled WGS sequence"/>
</dbReference>
<dbReference type="InterPro" id="IPR011249">
    <property type="entry name" value="Metalloenz_LuxS/M16"/>
</dbReference>
<dbReference type="RefSeq" id="WP_140924337.1">
    <property type="nucleotide sequence ID" value="NZ_QUBF01000005.1"/>
</dbReference>
<dbReference type="GO" id="GO:0046872">
    <property type="term" value="F:metal ion binding"/>
    <property type="evidence" value="ECO:0007669"/>
    <property type="project" value="InterPro"/>
</dbReference>
<dbReference type="AlphaFoldDB" id="A0A9Q8IM83"/>
<dbReference type="NCBIfam" id="NF047422">
    <property type="entry name" value="YfmF_fam"/>
    <property type="match status" value="1"/>
</dbReference>
<organism evidence="2 3">
    <name type="scientific">Apilactobacillus micheneri</name>
    <dbReference type="NCBI Taxonomy" id="1899430"/>
    <lineage>
        <taxon>Bacteria</taxon>
        <taxon>Bacillati</taxon>
        <taxon>Bacillota</taxon>
        <taxon>Bacilli</taxon>
        <taxon>Lactobacillales</taxon>
        <taxon>Lactobacillaceae</taxon>
        <taxon>Apilactobacillus</taxon>
    </lineage>
</organism>
<name>A0A9Q8IM83_9LACO</name>
<dbReference type="PANTHER" id="PTHR11851:SF186">
    <property type="entry name" value="INACTIVE METALLOPROTEASE YMFF-RELATED"/>
    <property type="match status" value="1"/>
</dbReference>
<evidence type="ECO:0000259" key="1">
    <source>
        <dbReference type="Pfam" id="PF05193"/>
    </source>
</evidence>
<dbReference type="PANTHER" id="PTHR11851">
    <property type="entry name" value="METALLOPROTEASE"/>
    <property type="match status" value="1"/>
</dbReference>
<gene>
    <name evidence="2" type="ORF">DY130_05615</name>
</gene>
<dbReference type="InterPro" id="IPR007863">
    <property type="entry name" value="Peptidase_M16_C"/>
</dbReference>
<evidence type="ECO:0000313" key="2">
    <source>
        <dbReference type="EMBL" id="TPR43492.1"/>
    </source>
</evidence>
<sequence>MQKYISNGVSLNTIHDDKFKTITITCDLIEPLNINNFEKRALLAEIFETNNADYPTQTKLARQLSKMYGASFGTNLLRYGNLSVIRINLSIPNPEFIPGNPSSLLKDAIQFLNSILMHPLISNNAFDNDTFNLQKSNMQKYISSVADDKQYYASIKLKKSYYQDDINRGKFLFGDVDQYDKINSSDEYKYYQDVIKDNNIRISALGKFDDDKLISYINEINLSDRDEIYKIDCFKHNENAIEYITENTNATQSNLNMAYNLPIYYDSNDFFAALLFNAIFGGSAQSKLFKNVREKYSMAYYANSMFNSLNGVIMVNSGIDANNAEKVQSIINEQLVSIQNKDINLDILNSIKSEMITAKRSILDNPRQSLEQSFVNSLLNKKWNFEKWRKNIESINVDQIANVAKKVQLQTVFLLKGDNK</sequence>
<dbReference type="Pfam" id="PF05193">
    <property type="entry name" value="Peptidase_M16_C"/>
    <property type="match status" value="1"/>
</dbReference>
<dbReference type="EMBL" id="QUBG01000005">
    <property type="protein sequence ID" value="TPR43492.1"/>
    <property type="molecule type" value="Genomic_DNA"/>
</dbReference>
<evidence type="ECO:0000313" key="3">
    <source>
        <dbReference type="Proteomes" id="UP000784700"/>
    </source>
</evidence>
<accession>A0A9Q8IM83</accession>
<comment type="caution">
    <text evidence="2">The sequence shown here is derived from an EMBL/GenBank/DDBJ whole genome shotgun (WGS) entry which is preliminary data.</text>
</comment>
<reference evidence="2" key="1">
    <citation type="submission" date="2018-08" db="EMBL/GenBank/DDBJ databases">
        <title>Comparative genomics of wild bee and flower associated Lactobacillus reveals potential adaptation to the bee host.</title>
        <authorList>
            <person name="Vuong H.Q."/>
            <person name="Mcfrederick Q.S."/>
        </authorList>
    </citation>
    <scope>NUCLEOTIDE SEQUENCE</scope>
    <source>
        <strain evidence="2">HV_63</strain>
    </source>
</reference>
<proteinExistence type="predicted"/>
<feature type="domain" description="Peptidase M16 C-terminal" evidence="1">
    <location>
        <begin position="185"/>
        <end position="354"/>
    </location>
</feature>